<sequence>MPQNNHNQNFTLKSRKTNFSNREGEQFILCERQGIVNEQHNDDVLLCVTKKCGVISMASIEISTAYSPFSTWQLFLFTQILLRSLLFLFILGAQAITFSSQIALLFSEFIFFAHTKISFTHQKKDKSAA</sequence>
<keyword evidence="3" id="KW-1185">Reference proteome</keyword>
<feature type="transmembrane region" description="Helical" evidence="1">
    <location>
        <begin position="74"/>
        <end position="96"/>
    </location>
</feature>
<evidence type="ECO:0000256" key="1">
    <source>
        <dbReference type="SAM" id="Phobius"/>
    </source>
</evidence>
<reference evidence="2 3" key="1">
    <citation type="submission" date="2021-06" db="EMBL/GenBank/DDBJ databases">
        <title>Caerostris extrusa draft genome.</title>
        <authorList>
            <person name="Kono N."/>
            <person name="Arakawa K."/>
        </authorList>
    </citation>
    <scope>NUCLEOTIDE SEQUENCE [LARGE SCALE GENOMIC DNA]</scope>
</reference>
<keyword evidence="1" id="KW-0472">Membrane</keyword>
<dbReference type="AlphaFoldDB" id="A0AAV4UQM1"/>
<evidence type="ECO:0000313" key="3">
    <source>
        <dbReference type="Proteomes" id="UP001054945"/>
    </source>
</evidence>
<dbReference type="EMBL" id="BPLR01013288">
    <property type="protein sequence ID" value="GIY60171.1"/>
    <property type="molecule type" value="Genomic_DNA"/>
</dbReference>
<evidence type="ECO:0008006" key="4">
    <source>
        <dbReference type="Google" id="ProtNLM"/>
    </source>
</evidence>
<dbReference type="Proteomes" id="UP001054945">
    <property type="component" value="Unassembled WGS sequence"/>
</dbReference>
<protein>
    <recommendedName>
        <fullName evidence="4">Transmembrane protein</fullName>
    </recommendedName>
</protein>
<evidence type="ECO:0000313" key="2">
    <source>
        <dbReference type="EMBL" id="GIY60171.1"/>
    </source>
</evidence>
<organism evidence="2 3">
    <name type="scientific">Caerostris extrusa</name>
    <name type="common">Bark spider</name>
    <name type="synonym">Caerostris bankana</name>
    <dbReference type="NCBI Taxonomy" id="172846"/>
    <lineage>
        <taxon>Eukaryota</taxon>
        <taxon>Metazoa</taxon>
        <taxon>Ecdysozoa</taxon>
        <taxon>Arthropoda</taxon>
        <taxon>Chelicerata</taxon>
        <taxon>Arachnida</taxon>
        <taxon>Araneae</taxon>
        <taxon>Araneomorphae</taxon>
        <taxon>Entelegynae</taxon>
        <taxon>Araneoidea</taxon>
        <taxon>Araneidae</taxon>
        <taxon>Caerostris</taxon>
    </lineage>
</organism>
<keyword evidence="1" id="KW-1133">Transmembrane helix</keyword>
<gene>
    <name evidence="2" type="ORF">CEXT_50651</name>
</gene>
<accession>A0AAV4UQM1</accession>
<comment type="caution">
    <text evidence="2">The sequence shown here is derived from an EMBL/GenBank/DDBJ whole genome shotgun (WGS) entry which is preliminary data.</text>
</comment>
<name>A0AAV4UQM1_CAEEX</name>
<proteinExistence type="predicted"/>
<keyword evidence="1" id="KW-0812">Transmembrane</keyword>